<protein>
    <submittedName>
        <fullName evidence="3">Calcium-binding protein</fullName>
    </submittedName>
</protein>
<comment type="caution">
    <text evidence="3">The sequence shown here is derived from an EMBL/GenBank/DDBJ whole genome shotgun (WGS) entry which is preliminary data.</text>
</comment>
<sequence>MPDIPGDLTTDAAIRPNQTVSSALETTGDHDWWKVSLQGGLTYGFRFITDGSASALPDPDLALRNFTGTVQRQVINDTFNPTIFSYTASGSGPIFLDIFDSGGDTGIYNLEFIATDVIRGDRWTDQLVSDAPLTTFNGRIEVAGDTDWFRANVKAGYDYQWRVDADPATGFVPQVQLVDINGNVVQEAQTDAATGAQYLTYSATAPTALFVKVGNANGAGDYSVTQVSYDEVPDVPHSETDYAYSSRIDSPQDSDWLQENLSAGLTSKFTITPAWDGFTAIKVTLRDAAGNAVGETLVNSPDSPTVTYIYTPTEAGRYYLDVEGNGSVGQTGRYMYSHWDDYIRGDIYTTKTLVDGATVDPKYFSSRIEMAGDSDWFKFQATEGITYTFNAISSYETGAMVMNIRDASGAIIASDSGNSASDSLATLKLQAGATETWFIDIQMAGDGTGGYRLNAISTAPELRATWDYPDLRGGGLDTTIYGHSRNNVLDGGGGNDTLYGGAGYDTLFGNIGNDYLDGGQGGSGPAYMMDELYGGDGNDTLKGRDGRDVLDGGNGDDQLFAGLENDRLAGGAGNDRLDGGDGRDIIFGGSGNDMLLGGAGRDTLIGGSGADLFVFAANGGVDRIDDFENGFDRIRIDDGARSYDQLSIEQYNDYVVIQSSNFVIYIDDTQRSQIDASDFLFA</sequence>
<evidence type="ECO:0000313" key="4">
    <source>
        <dbReference type="Proteomes" id="UP001597213"/>
    </source>
</evidence>
<dbReference type="Pfam" id="PF00353">
    <property type="entry name" value="HemolysinCabind"/>
    <property type="match status" value="2"/>
</dbReference>
<dbReference type="Proteomes" id="UP001597213">
    <property type="component" value="Unassembled WGS sequence"/>
</dbReference>
<keyword evidence="2" id="KW-0964">Secreted</keyword>
<dbReference type="PROSITE" id="PS50194">
    <property type="entry name" value="FILAMIN_REPEAT"/>
    <property type="match status" value="1"/>
</dbReference>
<name>A0ABW4R6Z4_9RHOB</name>
<evidence type="ECO:0000313" key="3">
    <source>
        <dbReference type="EMBL" id="MFD1881983.1"/>
    </source>
</evidence>
<dbReference type="InterPro" id="IPR017868">
    <property type="entry name" value="Filamin/ABP280_repeat-like"/>
</dbReference>
<dbReference type="PANTHER" id="PTHR38340">
    <property type="entry name" value="S-LAYER PROTEIN"/>
    <property type="match status" value="1"/>
</dbReference>
<dbReference type="SUPFAM" id="SSF51120">
    <property type="entry name" value="beta-Roll"/>
    <property type="match status" value="2"/>
</dbReference>
<dbReference type="RefSeq" id="WP_379142278.1">
    <property type="nucleotide sequence ID" value="NZ_JBHUEN010000022.1"/>
</dbReference>
<reference evidence="4" key="1">
    <citation type="journal article" date="2019" name="Int. J. Syst. Evol. Microbiol.">
        <title>The Global Catalogue of Microorganisms (GCM) 10K type strain sequencing project: providing services to taxonomists for standard genome sequencing and annotation.</title>
        <authorList>
            <consortium name="The Broad Institute Genomics Platform"/>
            <consortium name="The Broad Institute Genome Sequencing Center for Infectious Disease"/>
            <person name="Wu L."/>
            <person name="Ma J."/>
        </authorList>
    </citation>
    <scope>NUCLEOTIDE SEQUENCE [LARGE SCALE GENOMIC DNA]</scope>
    <source>
        <strain evidence="4">CCUG 56029</strain>
    </source>
</reference>
<accession>A0ABW4R6Z4</accession>
<dbReference type="EMBL" id="JBHUEN010000022">
    <property type="protein sequence ID" value="MFD1881983.1"/>
    <property type="molecule type" value="Genomic_DNA"/>
</dbReference>
<keyword evidence="4" id="KW-1185">Reference proteome</keyword>
<proteinExistence type="predicted"/>
<dbReference type="Gene3D" id="2.150.10.10">
    <property type="entry name" value="Serralysin-like metalloprotease, C-terminal"/>
    <property type="match status" value="2"/>
</dbReference>
<organism evidence="3 4">
    <name type="scientific">Paracoccus pacificus</name>
    <dbReference type="NCBI Taxonomy" id="1463598"/>
    <lineage>
        <taxon>Bacteria</taxon>
        <taxon>Pseudomonadati</taxon>
        <taxon>Pseudomonadota</taxon>
        <taxon>Alphaproteobacteria</taxon>
        <taxon>Rhodobacterales</taxon>
        <taxon>Paracoccaceae</taxon>
        <taxon>Paracoccus</taxon>
    </lineage>
</organism>
<evidence type="ECO:0000256" key="1">
    <source>
        <dbReference type="ARBA" id="ARBA00004613"/>
    </source>
</evidence>
<dbReference type="PRINTS" id="PR00313">
    <property type="entry name" value="CABNDNGRPT"/>
</dbReference>
<dbReference type="SUPFAM" id="SSF89260">
    <property type="entry name" value="Collagen-binding domain"/>
    <property type="match status" value="1"/>
</dbReference>
<dbReference type="PROSITE" id="PS00330">
    <property type="entry name" value="HEMOLYSIN_CALCIUM"/>
    <property type="match status" value="3"/>
</dbReference>
<dbReference type="InterPro" id="IPR001343">
    <property type="entry name" value="Hemolysn_Ca-bd"/>
</dbReference>
<dbReference type="InterPro" id="IPR018511">
    <property type="entry name" value="Hemolysin-typ_Ca-bd_CS"/>
</dbReference>
<dbReference type="Gene3D" id="2.60.120.380">
    <property type="match status" value="3"/>
</dbReference>
<dbReference type="InterPro" id="IPR050557">
    <property type="entry name" value="RTX_toxin/Mannuronan_C5-epim"/>
</dbReference>
<dbReference type="InterPro" id="IPR011049">
    <property type="entry name" value="Serralysin-like_metalloprot_C"/>
</dbReference>
<comment type="subcellular location">
    <subcellularLocation>
        <location evidence="1">Secreted</location>
    </subcellularLocation>
</comment>
<dbReference type="PANTHER" id="PTHR38340:SF1">
    <property type="entry name" value="S-LAYER PROTEIN"/>
    <property type="match status" value="1"/>
</dbReference>
<evidence type="ECO:0000256" key="2">
    <source>
        <dbReference type="ARBA" id="ARBA00022525"/>
    </source>
</evidence>
<gene>
    <name evidence="3" type="ORF">ACFSCT_09665</name>
</gene>